<dbReference type="InterPro" id="IPR013422">
    <property type="entry name" value="CRISPR-assoc_prot_Cas5_N"/>
</dbReference>
<keyword evidence="3" id="KW-1185">Reference proteome</keyword>
<dbReference type="EMBL" id="BAABKC010000066">
    <property type="protein sequence ID" value="GAA5064799.1"/>
    <property type="molecule type" value="Genomic_DNA"/>
</dbReference>
<evidence type="ECO:0000313" key="2">
    <source>
        <dbReference type="EMBL" id="GAA5064799.1"/>
    </source>
</evidence>
<evidence type="ECO:0008006" key="4">
    <source>
        <dbReference type="Google" id="ProtNLM"/>
    </source>
</evidence>
<dbReference type="Proteomes" id="UP001500124">
    <property type="component" value="Unassembled WGS sequence"/>
</dbReference>
<accession>A0ABP9KS42</accession>
<evidence type="ECO:0000313" key="3">
    <source>
        <dbReference type="Proteomes" id="UP001500124"/>
    </source>
</evidence>
<dbReference type="NCBIfam" id="TIGR01868">
    <property type="entry name" value="casD_Cas5e"/>
    <property type="match status" value="1"/>
</dbReference>
<proteinExistence type="predicted"/>
<keyword evidence="1" id="KW-0051">Antiviral defense</keyword>
<dbReference type="InterPro" id="IPR021124">
    <property type="entry name" value="CRISPR-assoc_prot_Cas5"/>
</dbReference>
<comment type="caution">
    <text evidence="2">The sequence shown here is derived from an EMBL/GenBank/DDBJ whole genome shotgun (WGS) entry which is preliminary data.</text>
</comment>
<reference evidence="3" key="1">
    <citation type="journal article" date="2019" name="Int. J. Syst. Evol. Microbiol.">
        <title>The Global Catalogue of Microorganisms (GCM) 10K type strain sequencing project: providing services to taxonomists for standard genome sequencing and annotation.</title>
        <authorList>
            <consortium name="The Broad Institute Genomics Platform"/>
            <consortium name="The Broad Institute Genome Sequencing Center for Infectious Disease"/>
            <person name="Wu L."/>
            <person name="Ma J."/>
        </authorList>
    </citation>
    <scope>NUCLEOTIDE SEQUENCE [LARGE SCALE GENOMIC DNA]</scope>
    <source>
        <strain evidence="3">JCM 18410</strain>
    </source>
</reference>
<dbReference type="InterPro" id="IPR010147">
    <property type="entry name" value="CRISPR-assoc_prot_CasD"/>
</dbReference>
<organism evidence="2 3">
    <name type="scientific">Streptomyces similanensis</name>
    <dbReference type="NCBI Taxonomy" id="1274988"/>
    <lineage>
        <taxon>Bacteria</taxon>
        <taxon>Bacillati</taxon>
        <taxon>Actinomycetota</taxon>
        <taxon>Actinomycetes</taxon>
        <taxon>Kitasatosporales</taxon>
        <taxon>Streptomycetaceae</taxon>
        <taxon>Streptomyces</taxon>
    </lineage>
</organism>
<name>A0ABP9KS42_9ACTN</name>
<gene>
    <name evidence="2" type="ORF">GCM10023336_45300</name>
</gene>
<dbReference type="Gene3D" id="3.30.70.2660">
    <property type="match status" value="1"/>
</dbReference>
<sequence>MNAPATETTPTPGPVAAPAAGAGLLLQCSGPLQSWGLHSHFNQRDTAAFPTRSAIIGLLAAALGRHRGEPIDDLAQLRLTVRVDRPGVLLRDLHTVGGGLPAAQTVTTAAGKKRPADATTLLSHRYYLADAAFTLALTPTPGAPAVGDLLNACATALKTPRWPLYLGRRACPPAGPLLLGILDDALHHLVHLPLAAPPPRPGSPTRAVEFLADEPLDQLPLPDTAGTSDPADAAWPATHLNDQPLTFHPRRRAYQSRPLYRRTFTPPPDQWAGLGADYLTRLTAYLHPARPTSEGSRR</sequence>
<dbReference type="NCBIfam" id="TIGR02593">
    <property type="entry name" value="CRISPR_cas5"/>
    <property type="match status" value="1"/>
</dbReference>
<protein>
    <recommendedName>
        <fullName evidence="4">Type I-E CRISPR-associated protein Cas5/CasD</fullName>
    </recommendedName>
</protein>
<evidence type="ECO:0000256" key="1">
    <source>
        <dbReference type="ARBA" id="ARBA00023118"/>
    </source>
</evidence>
<dbReference type="CDD" id="cd09645">
    <property type="entry name" value="Cas5_I-E"/>
    <property type="match status" value="1"/>
</dbReference>
<dbReference type="Pfam" id="PF09704">
    <property type="entry name" value="Cas_Cas5d"/>
    <property type="match status" value="1"/>
</dbReference>